<reference evidence="1" key="1">
    <citation type="submission" date="2021-06" db="EMBL/GenBank/DDBJ databases">
        <authorList>
            <person name="Kallberg Y."/>
            <person name="Tangrot J."/>
            <person name="Rosling A."/>
        </authorList>
    </citation>
    <scope>NUCLEOTIDE SEQUENCE</scope>
    <source>
        <strain evidence="1">CL551</strain>
    </source>
</reference>
<proteinExistence type="predicted"/>
<protein>
    <submittedName>
        <fullName evidence="1">15434_t:CDS:1</fullName>
    </submittedName>
</protein>
<sequence length="45" mass="5057">MDSVIIPFQFEEIIDLEEDRIVTSANTTDITPFTFFTTSGDSLAK</sequence>
<dbReference type="EMBL" id="CAJVPV010027834">
    <property type="protein sequence ID" value="CAG8735043.1"/>
    <property type="molecule type" value="Genomic_DNA"/>
</dbReference>
<evidence type="ECO:0000313" key="2">
    <source>
        <dbReference type="Proteomes" id="UP000789342"/>
    </source>
</evidence>
<dbReference type="Proteomes" id="UP000789342">
    <property type="component" value="Unassembled WGS sequence"/>
</dbReference>
<dbReference type="AlphaFoldDB" id="A0A9N9IHJ7"/>
<organism evidence="1 2">
    <name type="scientific">Acaulospora morrowiae</name>
    <dbReference type="NCBI Taxonomy" id="94023"/>
    <lineage>
        <taxon>Eukaryota</taxon>
        <taxon>Fungi</taxon>
        <taxon>Fungi incertae sedis</taxon>
        <taxon>Mucoromycota</taxon>
        <taxon>Glomeromycotina</taxon>
        <taxon>Glomeromycetes</taxon>
        <taxon>Diversisporales</taxon>
        <taxon>Acaulosporaceae</taxon>
        <taxon>Acaulospora</taxon>
    </lineage>
</organism>
<name>A0A9N9IHJ7_9GLOM</name>
<evidence type="ECO:0000313" key="1">
    <source>
        <dbReference type="EMBL" id="CAG8735043.1"/>
    </source>
</evidence>
<feature type="non-terminal residue" evidence="1">
    <location>
        <position position="45"/>
    </location>
</feature>
<comment type="caution">
    <text evidence="1">The sequence shown here is derived from an EMBL/GenBank/DDBJ whole genome shotgun (WGS) entry which is preliminary data.</text>
</comment>
<keyword evidence="2" id="KW-1185">Reference proteome</keyword>
<accession>A0A9N9IHJ7</accession>
<gene>
    <name evidence="1" type="ORF">AMORRO_LOCUS14312</name>
</gene>